<dbReference type="STRING" id="1081102.A0A167PUC3"/>
<sequence>MQYAETTGTSTTCTGRSSVPFRRQPAVGRANPPPGTGLESEQRRGRRAMADPMPKHPRGSRLARRHSAGTRRRSSVTRRASITAVVAALLRLLPTAMAATEPPAVYPYTPTTILVPPGDNSGVVYIFAPGDDGRVDLLSVDVSATLPYSFSTNLNTLTQGVPFLPNGGRDNTASTFAPTLLSDGSIFVYAGGDCSTSNATAVVTAWSYVPSHGSQPSSASTAQWTSSDVTAADSALGPWFLGGGMAFSSQVAPKTSNATVYVYGGMCPSRVPSAPSSPSTSSHPLASPTSTTAITAANWQARALYSNKMTKLAPSGNTYTPSVVASKGPPIAEAGFTFTPLLPSLTNHSGVVSQQVNGVLLGGHTQTAFINMSTAAIWSLPQEAWSFVSIASPSSPASTTTSAAATVGAPPDSRSGHTAVLNEDGTALVVLGGWVGDVSQAANPQLAILNLGAGYDEWQWVIPTSQPEGAGRYGHGAALLPGNVMMVYGGYNISTSGTTSTSGSGPSSSTELHKRQSSSPSISGQGLQFFNITSLSWSDEYTNPTYVTSTGDSGNSSNDANSRKLGLGIGLGLGLPLALVLLVYLVRSCRRNSRHRRQRNEAVRALAQDHNQFLHDHDEMIESGGNAAFPVHWRPQDVRNFYTGGLDPYKVGARSLKGFESLRETKSSPAFPSVRSPDVIGGGVDGGDAGNSLNTMFNAGLRKPPRNVARGLYQPTTINDYENFLATSGAAGSSNTVGIHPIYEADEEEEDGNLNDPARQTVAAAGTVQSSGRSISPETEDVASLNDPFLTPSTMSVVAGPSHPVHTDVRGPNTLNLNPFVRNTPSPEVAVSRPRQLHIGGADADAGAGAAELEASAGGNAPAAAGQDRDVQEWVAGLDIEDILFAPPVPGAAAIVAASVSPAPGQMSPAGVAASAAAAAAFAARQPQGRASPTSLSRRLSLRSKTSSGNSPTRSSFLGAGSVAGAAATGGGVSDDEVRTGSNLSDRSAFTFLSRSTSSRSRFGRGNGGVVGGNNGSQPSVGPKVASNLAVSDHSIASYNTAQSSFRALRAEGPALLHGKGHDSDSSAGGSIGGASDFAAGAAGGVSDVRGGAVSPTGYSLRVPPPPLYAHEVRPSPAGGGGHIPTYEPYRGAAGVLSSGLESAGGVVAAASSAYMPWNQRSSYNMDEDNENTAPAGSPSKHKERRNWTSFFSRMFSSGSSANPPVDYNTLSSNDASPFDSSMGTGAQQELDDRNMAHATLLRRKQGRRDWEGDEVRNEENSAVGTLKGNRRQVVSIGSIHGTAPGAGKPAVAGVAAGGSVAAGRRDGSGKSDEWDVEKAVQSRNVQVMFTVHKEELRVVNAEVERDDDEADLGNIMPAHKVSNDDLDKVDDECGKSDYGKASAETPDGLSAPPPLSAPRRPQVTTPPNATLTETQKEVAKSKRLLASDWRESWHTDTDEDDDEDDNDDNNSKEIHTDEAQAVAINKGKMVDVGGLGAGDGRLPPSTRDLTVAAGFARMLLNREAERANVQTKALPMPAAVQTPEKPAAHLLTPTKALSISSVSTQSTSPLRRTGRRGTLGGDTPRDTSPAAAAVASVMQKPPGYVLGMVEKIETGSPPKSIKST</sequence>
<dbReference type="InterPro" id="IPR011043">
    <property type="entry name" value="Gal_Oxase/kelch_b-propeller"/>
</dbReference>
<feature type="compositionally biased region" description="Acidic residues" evidence="1">
    <location>
        <begin position="1438"/>
        <end position="1449"/>
    </location>
</feature>
<proteinExistence type="predicted"/>
<feature type="compositionally biased region" description="Basic and acidic residues" evidence="1">
    <location>
        <begin position="1362"/>
        <end position="1379"/>
    </location>
</feature>
<dbReference type="SUPFAM" id="SSF50965">
    <property type="entry name" value="Galactose oxidase, central domain"/>
    <property type="match status" value="1"/>
</dbReference>
<feature type="compositionally biased region" description="Low complexity" evidence="1">
    <location>
        <begin position="497"/>
        <end position="510"/>
    </location>
</feature>
<feature type="region of interest" description="Disordered" evidence="1">
    <location>
        <begin position="1199"/>
        <end position="1232"/>
    </location>
</feature>
<dbReference type="InterPro" id="IPR015915">
    <property type="entry name" value="Kelch-typ_b-propeller"/>
</dbReference>
<feature type="region of interest" description="Disordered" evidence="1">
    <location>
        <begin position="995"/>
        <end position="1025"/>
    </location>
</feature>
<feature type="compositionally biased region" description="Low complexity" evidence="1">
    <location>
        <begin position="1"/>
        <end position="18"/>
    </location>
</feature>
<dbReference type="Gene3D" id="2.120.10.80">
    <property type="entry name" value="Kelch-type beta propeller"/>
    <property type="match status" value="1"/>
</dbReference>
<feature type="compositionally biased region" description="Basic residues" evidence="1">
    <location>
        <begin position="55"/>
        <end position="76"/>
    </location>
</feature>
<dbReference type="EMBL" id="AZHD01000015">
    <property type="protein sequence ID" value="OAA57034.1"/>
    <property type="molecule type" value="Genomic_DNA"/>
</dbReference>
<feature type="region of interest" description="Disordered" evidence="1">
    <location>
        <begin position="497"/>
        <end position="525"/>
    </location>
</feature>
<name>A0A167PUC3_9HYPO</name>
<feature type="compositionally biased region" description="Polar residues" evidence="1">
    <location>
        <begin position="1403"/>
        <end position="1414"/>
    </location>
</feature>
<keyword evidence="3" id="KW-1185">Reference proteome</keyword>
<feature type="region of interest" description="Disordered" evidence="1">
    <location>
        <begin position="1243"/>
        <end position="1262"/>
    </location>
</feature>
<organism evidence="2 3">
    <name type="scientific">Niveomyces insectorum RCEF 264</name>
    <dbReference type="NCBI Taxonomy" id="1081102"/>
    <lineage>
        <taxon>Eukaryota</taxon>
        <taxon>Fungi</taxon>
        <taxon>Dikarya</taxon>
        <taxon>Ascomycota</taxon>
        <taxon>Pezizomycotina</taxon>
        <taxon>Sordariomycetes</taxon>
        <taxon>Hypocreomycetidae</taxon>
        <taxon>Hypocreales</taxon>
        <taxon>Cordycipitaceae</taxon>
        <taxon>Niveomyces</taxon>
    </lineage>
</organism>
<feature type="compositionally biased region" description="Polar residues" evidence="1">
    <location>
        <begin position="1209"/>
        <end position="1228"/>
    </location>
</feature>
<feature type="region of interest" description="Disordered" evidence="1">
    <location>
        <begin position="1350"/>
        <end position="1461"/>
    </location>
</feature>
<feature type="compositionally biased region" description="Low complexity" evidence="1">
    <location>
        <begin position="1541"/>
        <end position="1552"/>
    </location>
</feature>
<feature type="region of interest" description="Disordered" evidence="1">
    <location>
        <begin position="1"/>
        <end position="76"/>
    </location>
</feature>
<dbReference type="Proteomes" id="UP000076874">
    <property type="component" value="Unassembled WGS sequence"/>
</dbReference>
<feature type="compositionally biased region" description="Low complexity" evidence="1">
    <location>
        <begin position="924"/>
        <end position="948"/>
    </location>
</feature>
<reference evidence="2 3" key="1">
    <citation type="journal article" date="2016" name="Genome Biol. Evol.">
        <title>Divergent and convergent evolution of fungal pathogenicity.</title>
        <authorList>
            <person name="Shang Y."/>
            <person name="Xiao G."/>
            <person name="Zheng P."/>
            <person name="Cen K."/>
            <person name="Zhan S."/>
            <person name="Wang C."/>
        </authorList>
    </citation>
    <scope>NUCLEOTIDE SEQUENCE [LARGE SCALE GENOMIC DNA]</scope>
    <source>
        <strain evidence="2 3">RCEF 264</strain>
    </source>
</reference>
<feature type="compositionally biased region" description="Basic and acidic residues" evidence="1">
    <location>
        <begin position="1248"/>
        <end position="1260"/>
    </location>
</feature>
<feature type="region of interest" description="Disordered" evidence="1">
    <location>
        <begin position="924"/>
        <end position="959"/>
    </location>
</feature>
<evidence type="ECO:0000313" key="2">
    <source>
        <dbReference type="EMBL" id="OAA57034.1"/>
    </source>
</evidence>
<feature type="region of interest" description="Disordered" evidence="1">
    <location>
        <begin position="1097"/>
        <end position="1124"/>
    </location>
</feature>
<feature type="compositionally biased region" description="Gly residues" evidence="1">
    <location>
        <begin position="1005"/>
        <end position="1015"/>
    </location>
</feature>
<protein>
    <submittedName>
        <fullName evidence="2">Galactose oxidase/kelch, beta-propeller</fullName>
    </submittedName>
</protein>
<feature type="compositionally biased region" description="Basic and acidic residues" evidence="1">
    <location>
        <begin position="1450"/>
        <end position="1459"/>
    </location>
</feature>
<evidence type="ECO:0000313" key="3">
    <source>
        <dbReference type="Proteomes" id="UP000076874"/>
    </source>
</evidence>
<evidence type="ECO:0000256" key="1">
    <source>
        <dbReference type="SAM" id="MobiDB-lite"/>
    </source>
</evidence>
<dbReference type="OrthoDB" id="205993at2759"/>
<accession>A0A167PUC3</accession>
<feature type="region of interest" description="Disordered" evidence="1">
    <location>
        <begin position="1163"/>
        <end position="1186"/>
    </location>
</feature>
<gene>
    <name evidence="2" type="ORF">SPI_07415</name>
</gene>
<feature type="region of interest" description="Disordered" evidence="1">
    <location>
        <begin position="1541"/>
        <end position="1575"/>
    </location>
</feature>
<comment type="caution">
    <text evidence="2">The sequence shown here is derived from an EMBL/GenBank/DDBJ whole genome shotgun (WGS) entry which is preliminary data.</text>
</comment>